<sequence>MTWQITFEQIKREQPRAANLLSLMSYFHAQNIPEYMLHNYNSSFADKEDSDDDDDNDDDNDYDDDDDDDGDFEDDLHVLQGYSLISMTATSGFCEMHSLVQFCTKVWISKFGRAKRWKRLFLQSASQHFPSGVFETWEQCQTLMPHVEPLLNVKPPGESD</sequence>
<protein>
    <submittedName>
        <fullName evidence="3">Kinesin light</fullName>
    </submittedName>
</protein>
<name>A0A162NNX8_COLIC</name>
<evidence type="ECO:0000256" key="1">
    <source>
        <dbReference type="SAM" id="MobiDB-lite"/>
    </source>
</evidence>
<feature type="domain" description="DUF7779" evidence="2">
    <location>
        <begin position="10"/>
        <end position="105"/>
    </location>
</feature>
<organism evidence="3 4">
    <name type="scientific">Colletotrichum incanum</name>
    <name type="common">Soybean anthracnose fungus</name>
    <dbReference type="NCBI Taxonomy" id="1573173"/>
    <lineage>
        <taxon>Eukaryota</taxon>
        <taxon>Fungi</taxon>
        <taxon>Dikarya</taxon>
        <taxon>Ascomycota</taxon>
        <taxon>Pezizomycotina</taxon>
        <taxon>Sordariomycetes</taxon>
        <taxon>Hypocreomycetidae</taxon>
        <taxon>Glomerellales</taxon>
        <taxon>Glomerellaceae</taxon>
        <taxon>Colletotrichum</taxon>
        <taxon>Colletotrichum spaethianum species complex</taxon>
    </lineage>
</organism>
<keyword evidence="4" id="KW-1185">Reference proteome</keyword>
<dbReference type="Proteomes" id="UP000076584">
    <property type="component" value="Unassembled WGS sequence"/>
</dbReference>
<proteinExistence type="predicted"/>
<dbReference type="InterPro" id="IPR056681">
    <property type="entry name" value="DUF7779"/>
</dbReference>
<feature type="compositionally biased region" description="Acidic residues" evidence="1">
    <location>
        <begin position="48"/>
        <end position="71"/>
    </location>
</feature>
<feature type="non-terminal residue" evidence="3">
    <location>
        <position position="160"/>
    </location>
</feature>
<dbReference type="STRING" id="1573173.A0A162NNX8"/>
<accession>A0A162NNX8</accession>
<evidence type="ECO:0000259" key="2">
    <source>
        <dbReference type="Pfam" id="PF25000"/>
    </source>
</evidence>
<reference evidence="3 4" key="1">
    <citation type="submission" date="2015-06" db="EMBL/GenBank/DDBJ databases">
        <title>Survival trade-offs in plant roots during colonization by closely related pathogenic and mutualistic fungi.</title>
        <authorList>
            <person name="Hacquard S."/>
            <person name="Kracher B."/>
            <person name="Hiruma K."/>
            <person name="Weinman A."/>
            <person name="Muench P."/>
            <person name="Garrido Oter R."/>
            <person name="Ver Loren van Themaat E."/>
            <person name="Dallerey J.-F."/>
            <person name="Damm U."/>
            <person name="Henrissat B."/>
            <person name="Lespinet O."/>
            <person name="Thon M."/>
            <person name="Kemen E."/>
            <person name="McHardy A.C."/>
            <person name="Schulze-Lefert P."/>
            <person name="O'Connell R.J."/>
        </authorList>
    </citation>
    <scope>NUCLEOTIDE SEQUENCE [LARGE SCALE GENOMIC DNA]</scope>
    <source>
        <strain evidence="3 4">MAFF 238704</strain>
    </source>
</reference>
<feature type="region of interest" description="Disordered" evidence="1">
    <location>
        <begin position="46"/>
        <end position="71"/>
    </location>
</feature>
<dbReference type="Pfam" id="PF25000">
    <property type="entry name" value="DUF7779"/>
    <property type="match status" value="1"/>
</dbReference>
<evidence type="ECO:0000313" key="3">
    <source>
        <dbReference type="EMBL" id="KZL86146.1"/>
    </source>
</evidence>
<dbReference type="EMBL" id="LFIW01000518">
    <property type="protein sequence ID" value="KZL86146.1"/>
    <property type="molecule type" value="Genomic_DNA"/>
</dbReference>
<dbReference type="AlphaFoldDB" id="A0A162NNX8"/>
<gene>
    <name evidence="3" type="ORF">CI238_13595</name>
</gene>
<evidence type="ECO:0000313" key="4">
    <source>
        <dbReference type="Proteomes" id="UP000076584"/>
    </source>
</evidence>
<comment type="caution">
    <text evidence="3">The sequence shown here is derived from an EMBL/GenBank/DDBJ whole genome shotgun (WGS) entry which is preliminary data.</text>
</comment>